<name>A0A645ETV8_9ZZZZ</name>
<sequence>MTPDDFGMQLIDQLHPVQVVGIRYGNTDGVAASAPEVGGGAVRAESGFLCRLPDFLRQLRAHPVLIAVIQNQRHRRLRQIQPPGKFSHGDRHKKKLSCYKWTSYA</sequence>
<protein>
    <submittedName>
        <fullName evidence="1">Uncharacterized protein</fullName>
    </submittedName>
</protein>
<dbReference type="EMBL" id="VSSQ01049855">
    <property type="protein sequence ID" value="MPN03934.1"/>
    <property type="molecule type" value="Genomic_DNA"/>
</dbReference>
<accession>A0A645ETV8</accession>
<evidence type="ECO:0000313" key="1">
    <source>
        <dbReference type="EMBL" id="MPN03934.1"/>
    </source>
</evidence>
<comment type="caution">
    <text evidence="1">The sequence shown here is derived from an EMBL/GenBank/DDBJ whole genome shotgun (WGS) entry which is preliminary data.</text>
</comment>
<gene>
    <name evidence="1" type="ORF">SDC9_151169</name>
</gene>
<organism evidence="1">
    <name type="scientific">bioreactor metagenome</name>
    <dbReference type="NCBI Taxonomy" id="1076179"/>
    <lineage>
        <taxon>unclassified sequences</taxon>
        <taxon>metagenomes</taxon>
        <taxon>ecological metagenomes</taxon>
    </lineage>
</organism>
<proteinExistence type="predicted"/>
<dbReference type="AlphaFoldDB" id="A0A645ETV8"/>
<reference evidence="1" key="1">
    <citation type="submission" date="2019-08" db="EMBL/GenBank/DDBJ databases">
        <authorList>
            <person name="Kucharzyk K."/>
            <person name="Murdoch R.W."/>
            <person name="Higgins S."/>
            <person name="Loffler F."/>
        </authorList>
    </citation>
    <scope>NUCLEOTIDE SEQUENCE</scope>
</reference>